<accession>A0A9W4H7Q0</accession>
<dbReference type="PANTHER" id="PTHR43194">
    <property type="entry name" value="HYDROLASE ALPHA/BETA FOLD FAMILY"/>
    <property type="match status" value="1"/>
</dbReference>
<evidence type="ECO:0000313" key="3">
    <source>
        <dbReference type="Proteomes" id="UP001153328"/>
    </source>
</evidence>
<dbReference type="Proteomes" id="UP001153328">
    <property type="component" value="Unassembled WGS sequence"/>
</dbReference>
<evidence type="ECO:0000259" key="1">
    <source>
        <dbReference type="Pfam" id="PF00561"/>
    </source>
</evidence>
<comment type="caution">
    <text evidence="2">The sequence shown here is derived from an EMBL/GenBank/DDBJ whole genome shotgun (WGS) entry which is preliminary data.</text>
</comment>
<feature type="domain" description="AB hydrolase-1" evidence="1">
    <location>
        <begin position="29"/>
        <end position="140"/>
    </location>
</feature>
<reference evidence="2" key="1">
    <citation type="submission" date="2021-06" db="EMBL/GenBank/DDBJ databases">
        <authorList>
            <person name="Arsene-Ploetze F."/>
        </authorList>
    </citation>
    <scope>NUCLEOTIDE SEQUENCE</scope>
    <source>
        <strain evidence="2">SBRY1</strain>
    </source>
</reference>
<dbReference type="PANTHER" id="PTHR43194:SF2">
    <property type="entry name" value="PEROXISOMAL MEMBRANE PROTEIN LPX1"/>
    <property type="match status" value="1"/>
</dbReference>
<dbReference type="Gene3D" id="3.40.50.1820">
    <property type="entry name" value="alpha/beta hydrolase"/>
    <property type="match status" value="1"/>
</dbReference>
<name>A0A9W4H7Q0_9ACTN</name>
<dbReference type="GO" id="GO:0003824">
    <property type="term" value="F:catalytic activity"/>
    <property type="evidence" value="ECO:0007669"/>
    <property type="project" value="UniProtKB-ARBA"/>
</dbReference>
<organism evidence="2 3">
    <name type="scientific">Actinacidiphila bryophytorum</name>
    <dbReference type="NCBI Taxonomy" id="1436133"/>
    <lineage>
        <taxon>Bacteria</taxon>
        <taxon>Bacillati</taxon>
        <taxon>Actinomycetota</taxon>
        <taxon>Actinomycetes</taxon>
        <taxon>Kitasatosporales</taxon>
        <taxon>Streptomycetaceae</taxon>
        <taxon>Actinacidiphila</taxon>
    </lineage>
</organism>
<dbReference type="InterPro" id="IPR050228">
    <property type="entry name" value="Carboxylesterase_BioH"/>
</dbReference>
<sequence>MMQQTEFGPAGAYIRWTESQGAGPARVHVHGLGAASGPYTAHLSAYGELAGRRTLYVDLPGFGISDRPADFGYGLEDHAGALAAVLDAAGVRGAEVVGHSMGGSVAIVLAYRRPELVSRLVLAEANLDPGPLSGAASSGIAGWPEEEFVHGGGFAATLEKVGWLWRSTMRLADPLALHRSACGLLRGTDPTMRAMLTGLDIPRTYLVGDAGDDIAGLDGVAASGVRVVRVPDSGHCIMFDNPRAYAAAIADGA</sequence>
<protein>
    <submittedName>
        <fullName evidence="2">Pimeloyl-ACP methyl ester carboxylesterase</fullName>
    </submittedName>
</protein>
<evidence type="ECO:0000313" key="2">
    <source>
        <dbReference type="EMBL" id="CAG7656280.1"/>
    </source>
</evidence>
<gene>
    <name evidence="2" type="ORF">SBRY_70418</name>
</gene>
<dbReference type="Pfam" id="PF00561">
    <property type="entry name" value="Abhydrolase_1"/>
    <property type="match status" value="1"/>
</dbReference>
<dbReference type="EMBL" id="CAJVAX010000021">
    <property type="protein sequence ID" value="CAG7656280.1"/>
    <property type="molecule type" value="Genomic_DNA"/>
</dbReference>
<dbReference type="PRINTS" id="PR00111">
    <property type="entry name" value="ABHYDROLASE"/>
</dbReference>
<dbReference type="SUPFAM" id="SSF53474">
    <property type="entry name" value="alpha/beta-Hydrolases"/>
    <property type="match status" value="1"/>
</dbReference>
<keyword evidence="3" id="KW-1185">Reference proteome</keyword>
<dbReference type="InterPro" id="IPR029058">
    <property type="entry name" value="AB_hydrolase_fold"/>
</dbReference>
<proteinExistence type="predicted"/>
<dbReference type="InterPro" id="IPR000073">
    <property type="entry name" value="AB_hydrolase_1"/>
</dbReference>
<dbReference type="AlphaFoldDB" id="A0A9W4H7Q0"/>